<name>A0AAF0Q9J4_SOLVR</name>
<dbReference type="Pfam" id="PF14223">
    <property type="entry name" value="Retrotran_gag_2"/>
    <property type="match status" value="1"/>
</dbReference>
<dbReference type="Proteomes" id="UP001234989">
    <property type="component" value="Chromosome 3"/>
</dbReference>
<dbReference type="PANTHER" id="PTHR35317">
    <property type="entry name" value="OS04G0629600 PROTEIN"/>
    <property type="match status" value="1"/>
</dbReference>
<evidence type="ECO:0000256" key="1">
    <source>
        <dbReference type="SAM" id="MobiDB-lite"/>
    </source>
</evidence>
<dbReference type="EMBL" id="CP133614">
    <property type="protein sequence ID" value="WMV19306.1"/>
    <property type="molecule type" value="Genomic_DNA"/>
</dbReference>
<evidence type="ECO:0000313" key="2">
    <source>
        <dbReference type="EMBL" id="WMV19306.1"/>
    </source>
</evidence>
<sequence length="295" mass="33009">MVPPIFVGENYKLWAVRIETYLETLDLWEAVEEDYEINPLPNNPTVAQIKSHKENKTIKSKAKATLFVVFSTTVFTKIIAVTSPKENWNYLKKEYAGDERIQGMKETLYLKQGSKGGLANLGFSLGTLQEGTTGRGDTRGGDAISPQRLPKIGPSLRVTRRLVKATTGRSGERYLGTKGWWPSHLPMTTENTMVRGASRGCNEFGKFSPRLVGPYEILRHIGKVPLEELGVNENLSYEEVPFDILDRQDKKLRIKEVASVVMLGSNLLAKGVTWEDEADKMSQYPLLYPSTPSLA</sequence>
<accession>A0AAF0Q9J4</accession>
<organism evidence="2 3">
    <name type="scientific">Solanum verrucosum</name>
    <dbReference type="NCBI Taxonomy" id="315347"/>
    <lineage>
        <taxon>Eukaryota</taxon>
        <taxon>Viridiplantae</taxon>
        <taxon>Streptophyta</taxon>
        <taxon>Embryophyta</taxon>
        <taxon>Tracheophyta</taxon>
        <taxon>Spermatophyta</taxon>
        <taxon>Magnoliopsida</taxon>
        <taxon>eudicotyledons</taxon>
        <taxon>Gunneridae</taxon>
        <taxon>Pentapetalae</taxon>
        <taxon>asterids</taxon>
        <taxon>lamiids</taxon>
        <taxon>Solanales</taxon>
        <taxon>Solanaceae</taxon>
        <taxon>Solanoideae</taxon>
        <taxon>Solaneae</taxon>
        <taxon>Solanum</taxon>
    </lineage>
</organism>
<keyword evidence="3" id="KW-1185">Reference proteome</keyword>
<dbReference type="AlphaFoldDB" id="A0AAF0Q9J4"/>
<evidence type="ECO:0000313" key="3">
    <source>
        <dbReference type="Proteomes" id="UP001234989"/>
    </source>
</evidence>
<feature type="region of interest" description="Disordered" evidence="1">
    <location>
        <begin position="131"/>
        <end position="150"/>
    </location>
</feature>
<dbReference type="PANTHER" id="PTHR35317:SF11">
    <property type="entry name" value="CCHC-TYPE DOMAIN-CONTAINING PROTEIN"/>
    <property type="match status" value="1"/>
</dbReference>
<proteinExistence type="predicted"/>
<protein>
    <recommendedName>
        <fullName evidence="4">DUF4219 domain-containing protein</fullName>
    </recommendedName>
</protein>
<reference evidence="2" key="1">
    <citation type="submission" date="2023-08" db="EMBL/GenBank/DDBJ databases">
        <title>A de novo genome assembly of Solanum verrucosum Schlechtendal, a Mexican diploid species geographically isolated from the other diploid A-genome species in potato relatives.</title>
        <authorList>
            <person name="Hosaka K."/>
        </authorList>
    </citation>
    <scope>NUCLEOTIDE SEQUENCE</scope>
    <source>
        <tissue evidence="2">Young leaves</tissue>
    </source>
</reference>
<gene>
    <name evidence="2" type="ORF">MTR67_012691</name>
</gene>
<evidence type="ECO:0008006" key="4">
    <source>
        <dbReference type="Google" id="ProtNLM"/>
    </source>
</evidence>